<reference evidence="4 5" key="1">
    <citation type="journal article" date="2009" name="Stand. Genomic Sci.">
        <title>Complete genome sequence of Thermanaerovibrio acidaminovorans type strain (Su883).</title>
        <authorList>
            <person name="Chovatia M."/>
            <person name="Sikorski J."/>
            <person name="Schroder M."/>
            <person name="Lapidus A."/>
            <person name="Nolan M."/>
            <person name="Tice H."/>
            <person name="Glavina Del Rio T."/>
            <person name="Copeland A."/>
            <person name="Cheng J.F."/>
            <person name="Lucas S."/>
            <person name="Chen F."/>
            <person name="Bruce D."/>
            <person name="Goodwin L."/>
            <person name="Pitluck S."/>
            <person name="Ivanova N."/>
            <person name="Mavromatis K."/>
            <person name="Ovchinnikova G."/>
            <person name="Pati A."/>
            <person name="Chen A."/>
            <person name="Palaniappan K."/>
            <person name="Land M."/>
            <person name="Hauser L."/>
            <person name="Chang Y.J."/>
            <person name="Jeffries C.D."/>
            <person name="Chain P."/>
            <person name="Saunders E."/>
            <person name="Detter J.C."/>
            <person name="Brettin T."/>
            <person name="Rohde M."/>
            <person name="Goker M."/>
            <person name="Spring S."/>
            <person name="Bristow J."/>
            <person name="Markowitz V."/>
            <person name="Hugenholtz P."/>
            <person name="Kyrpides N.C."/>
            <person name="Klenk H.P."/>
            <person name="Eisen J.A."/>
        </authorList>
    </citation>
    <scope>NUCLEOTIDE SEQUENCE [LARGE SCALE GENOMIC DNA]</scope>
    <source>
        <strain evidence="5">ATCC 49978 / DSM 6589 / Su883</strain>
    </source>
</reference>
<dbReference type="GO" id="GO:0046872">
    <property type="term" value="F:metal ion binding"/>
    <property type="evidence" value="ECO:0007669"/>
    <property type="project" value="InterPro"/>
</dbReference>
<dbReference type="eggNOG" id="COG0803">
    <property type="taxonomic scope" value="Bacteria"/>
</dbReference>
<dbReference type="InterPro" id="IPR050492">
    <property type="entry name" value="Bact_metal-bind_prot9"/>
</dbReference>
<sequence length="276" mass="30424">MRRALTLMAALFWLVVLASPGLSAPVTVICPVEPLSHLARLIGGDRIRVVTLIPRGADPHSFEMRPSHAKAVSEARGALRLGLPLEDRLLPKMRQRGVRIFQLKFDPLYDGHRHLDPHAWTSVRNGMSMARSMAEAFAELDPAGAKAYRASLSNVLSRMRDLDRRMGDDLSPFKGRGILSYHPSWNYLCQERGLVPLSVEVHGSEAGPRHISRLKDRISREDIKVMFVEPSKAGKSAASAARALGVSLVELDPMGDDWFAMMEGALAAFRSALSGR</sequence>
<keyword evidence="2" id="KW-0813">Transport</keyword>
<dbReference type="EnsemblBacteria" id="ACZ18297">
    <property type="protein sequence ID" value="ACZ18297"/>
    <property type="gene ID" value="Taci_0057"/>
</dbReference>
<dbReference type="GO" id="GO:0030001">
    <property type="term" value="P:metal ion transport"/>
    <property type="evidence" value="ECO:0007669"/>
    <property type="project" value="InterPro"/>
</dbReference>
<evidence type="ECO:0000256" key="3">
    <source>
        <dbReference type="ARBA" id="ARBA00022729"/>
    </source>
</evidence>
<keyword evidence="3" id="KW-0732">Signal</keyword>
<dbReference type="Proteomes" id="UP000002030">
    <property type="component" value="Chromosome"/>
</dbReference>
<dbReference type="Pfam" id="PF01297">
    <property type="entry name" value="ZnuA"/>
    <property type="match status" value="1"/>
</dbReference>
<dbReference type="PANTHER" id="PTHR42953:SF3">
    <property type="entry name" value="HIGH-AFFINITY ZINC UPTAKE SYSTEM PROTEIN ZNUA"/>
    <property type="match status" value="1"/>
</dbReference>
<dbReference type="SUPFAM" id="SSF53807">
    <property type="entry name" value="Helical backbone' metal receptor"/>
    <property type="match status" value="1"/>
</dbReference>
<protein>
    <submittedName>
        <fullName evidence="4">Periplasmic solute binding protein</fullName>
    </submittedName>
</protein>
<dbReference type="InterPro" id="IPR006127">
    <property type="entry name" value="ZnuA-like"/>
</dbReference>
<comment type="similarity">
    <text evidence="1">Belongs to the bacterial solute-binding protein 9 family.</text>
</comment>
<dbReference type="OrthoDB" id="9810636at2"/>
<dbReference type="EMBL" id="CP001818">
    <property type="protein sequence ID" value="ACZ18297.1"/>
    <property type="molecule type" value="Genomic_DNA"/>
</dbReference>
<name>D1B7P4_THEAS</name>
<accession>D1B7P4</accession>
<dbReference type="KEGG" id="tai:Taci_0057"/>
<proteinExistence type="inferred from homology"/>
<dbReference type="STRING" id="525903.Taci_0057"/>
<evidence type="ECO:0000256" key="1">
    <source>
        <dbReference type="ARBA" id="ARBA00011028"/>
    </source>
</evidence>
<dbReference type="PANTHER" id="PTHR42953">
    <property type="entry name" value="HIGH-AFFINITY ZINC UPTAKE SYSTEM PROTEIN ZNUA-RELATED"/>
    <property type="match status" value="1"/>
</dbReference>
<evidence type="ECO:0000313" key="4">
    <source>
        <dbReference type="EMBL" id="ACZ18297.1"/>
    </source>
</evidence>
<evidence type="ECO:0000256" key="2">
    <source>
        <dbReference type="ARBA" id="ARBA00022448"/>
    </source>
</evidence>
<gene>
    <name evidence="4" type="ordered locus">Taci_0057</name>
</gene>
<dbReference type="HOGENOM" id="CLU_016838_1_0_0"/>
<keyword evidence="5" id="KW-1185">Reference proteome</keyword>
<dbReference type="AlphaFoldDB" id="D1B7P4"/>
<dbReference type="Gene3D" id="3.40.50.1980">
    <property type="entry name" value="Nitrogenase molybdenum iron protein domain"/>
    <property type="match status" value="2"/>
</dbReference>
<evidence type="ECO:0000313" key="5">
    <source>
        <dbReference type="Proteomes" id="UP000002030"/>
    </source>
</evidence>
<organism evidence="4 5">
    <name type="scientific">Thermanaerovibrio acidaminovorans (strain ATCC 49978 / DSM 6589 / Su883)</name>
    <name type="common">Selenomonas acidaminovorans</name>
    <dbReference type="NCBI Taxonomy" id="525903"/>
    <lineage>
        <taxon>Bacteria</taxon>
        <taxon>Thermotogati</taxon>
        <taxon>Synergistota</taxon>
        <taxon>Synergistia</taxon>
        <taxon>Synergistales</taxon>
        <taxon>Synergistaceae</taxon>
        <taxon>Thermanaerovibrio</taxon>
    </lineage>
</organism>